<dbReference type="GO" id="GO:0032259">
    <property type="term" value="P:methylation"/>
    <property type="evidence" value="ECO:0007669"/>
    <property type="project" value="UniProtKB-KW"/>
</dbReference>
<evidence type="ECO:0008006" key="7">
    <source>
        <dbReference type="Google" id="ProtNLM"/>
    </source>
</evidence>
<keyword evidence="3" id="KW-0808">Transferase</keyword>
<evidence type="ECO:0000256" key="4">
    <source>
        <dbReference type="SAM" id="MobiDB-lite"/>
    </source>
</evidence>
<evidence type="ECO:0000313" key="5">
    <source>
        <dbReference type="EMBL" id="TMW69207.1"/>
    </source>
</evidence>
<name>A0A8K1CUP9_PYTOL</name>
<evidence type="ECO:0000256" key="1">
    <source>
        <dbReference type="ARBA" id="ARBA00008138"/>
    </source>
</evidence>
<dbReference type="PANTHER" id="PTHR43619:SF2">
    <property type="entry name" value="S-ADENOSYL-L-METHIONINE-DEPENDENT METHYLTRANSFERASES SUPERFAMILY PROTEIN"/>
    <property type="match status" value="1"/>
</dbReference>
<dbReference type="InterPro" id="IPR007213">
    <property type="entry name" value="Ppm1/Ppm2/Tcmp"/>
</dbReference>
<dbReference type="NCBIfam" id="TIGR00027">
    <property type="entry name" value="mthyl_TIGR00027"/>
    <property type="match status" value="1"/>
</dbReference>
<keyword evidence="2" id="KW-0489">Methyltransferase</keyword>
<dbReference type="SUPFAM" id="SSF53335">
    <property type="entry name" value="S-adenosyl-L-methionine-dependent methyltransferases"/>
    <property type="match status" value="1"/>
</dbReference>
<comment type="similarity">
    <text evidence="1">Belongs to the UPF0677 family.</text>
</comment>
<dbReference type="InterPro" id="IPR029063">
    <property type="entry name" value="SAM-dependent_MTases_sf"/>
</dbReference>
<proteinExistence type="inferred from homology"/>
<evidence type="ECO:0000313" key="6">
    <source>
        <dbReference type="Proteomes" id="UP000794436"/>
    </source>
</evidence>
<dbReference type="EMBL" id="SPLM01000001">
    <property type="protein sequence ID" value="TMW69207.1"/>
    <property type="molecule type" value="Genomic_DNA"/>
</dbReference>
<evidence type="ECO:0000256" key="2">
    <source>
        <dbReference type="ARBA" id="ARBA00022603"/>
    </source>
</evidence>
<organism evidence="5 6">
    <name type="scientific">Pythium oligandrum</name>
    <name type="common">Mycoparasitic fungus</name>
    <dbReference type="NCBI Taxonomy" id="41045"/>
    <lineage>
        <taxon>Eukaryota</taxon>
        <taxon>Sar</taxon>
        <taxon>Stramenopiles</taxon>
        <taxon>Oomycota</taxon>
        <taxon>Peronosporomycetes</taxon>
        <taxon>Pythiales</taxon>
        <taxon>Pythiaceae</taxon>
        <taxon>Pythium</taxon>
    </lineage>
</organism>
<gene>
    <name evidence="5" type="ORF">Poli38472_001363</name>
</gene>
<feature type="compositionally biased region" description="Basic and acidic residues" evidence="4">
    <location>
        <begin position="34"/>
        <end position="43"/>
    </location>
</feature>
<dbReference type="InterPro" id="IPR011610">
    <property type="entry name" value="SAM_mthyl_Trfase_ML2640-like"/>
</dbReference>
<dbReference type="Gene3D" id="3.40.50.150">
    <property type="entry name" value="Vaccinia Virus protein VP39"/>
    <property type="match status" value="1"/>
</dbReference>
<reference evidence="5" key="1">
    <citation type="submission" date="2019-03" db="EMBL/GenBank/DDBJ databases">
        <title>Long read genome sequence of the mycoparasitic Pythium oligandrum ATCC 38472 isolated from sugarbeet rhizosphere.</title>
        <authorList>
            <person name="Gaulin E."/>
        </authorList>
    </citation>
    <scope>NUCLEOTIDE SEQUENCE</scope>
    <source>
        <strain evidence="5">ATCC 38472_TT</strain>
    </source>
</reference>
<comment type="caution">
    <text evidence="5">The sequence shown here is derived from an EMBL/GenBank/DDBJ whole genome shotgun (WGS) entry which is preliminary data.</text>
</comment>
<feature type="region of interest" description="Disordered" evidence="4">
    <location>
        <begin position="1"/>
        <end position="43"/>
    </location>
</feature>
<dbReference type="Pfam" id="PF04072">
    <property type="entry name" value="LCM"/>
    <property type="match status" value="1"/>
</dbReference>
<accession>A0A8K1CUP9</accession>
<sequence>MKTTSGSSEPHAPHYKTEEQQQANDSPGPEPTPDSERTAENEKRYAAMRESHEDLSDLTGENLAQYTCLMTAYLRAAESKRDNAICQDPFAEALSGDAGAALLSVVSKWAPRESQLSDYVVLRTRFIDEALVHRDPAIQQVVILGAGLDSRAYRMKALSDCHVIEVDAGRAMLERKQRILSEKSAQPLAKQHHVIVADLADDAWQMQLISHGFNSKEPTFWLLEGLLPYMNHGSNVRVIKTIDALSGTGSQIWADISGHDAVKAVTNDEGDSVWCTRAVKYGEDDPHKGVLSLIHWELQVVADLSQPGEFYGRQWTPLSYTSSSQGEERVVPFFFVQATKPANLSEKPLL</sequence>
<dbReference type="AlphaFoldDB" id="A0A8K1CUP9"/>
<protein>
    <recommendedName>
        <fullName evidence="7">S-adenosyl-L-methionine-dependent methyltransferase</fullName>
    </recommendedName>
</protein>
<dbReference type="PANTHER" id="PTHR43619">
    <property type="entry name" value="S-ADENOSYL-L-METHIONINE-DEPENDENT METHYLTRANSFERASE YKTD-RELATED"/>
    <property type="match status" value="1"/>
</dbReference>
<dbReference type="Proteomes" id="UP000794436">
    <property type="component" value="Unassembled WGS sequence"/>
</dbReference>
<evidence type="ECO:0000256" key="3">
    <source>
        <dbReference type="ARBA" id="ARBA00022679"/>
    </source>
</evidence>
<dbReference type="GO" id="GO:0008168">
    <property type="term" value="F:methyltransferase activity"/>
    <property type="evidence" value="ECO:0007669"/>
    <property type="project" value="UniProtKB-KW"/>
</dbReference>
<keyword evidence="6" id="KW-1185">Reference proteome</keyword>
<dbReference type="OrthoDB" id="203237at2759"/>